<feature type="chain" id="PRO_5039932194" evidence="2">
    <location>
        <begin position="19"/>
        <end position="515"/>
    </location>
</feature>
<evidence type="ECO:0000256" key="1">
    <source>
        <dbReference type="SAM" id="MobiDB-lite"/>
    </source>
</evidence>
<dbReference type="Proteomes" id="UP000215914">
    <property type="component" value="Unassembled WGS sequence"/>
</dbReference>
<evidence type="ECO:0000256" key="2">
    <source>
        <dbReference type="SAM" id="SignalP"/>
    </source>
</evidence>
<comment type="caution">
    <text evidence="3">The sequence shown here is derived from an EMBL/GenBank/DDBJ whole genome shotgun (WGS) entry which is preliminary data.</text>
</comment>
<evidence type="ECO:0000313" key="4">
    <source>
        <dbReference type="Proteomes" id="UP000215914"/>
    </source>
</evidence>
<dbReference type="AlphaFoldDB" id="A0A9K3EHG1"/>
<feature type="compositionally biased region" description="Polar residues" evidence="1">
    <location>
        <begin position="408"/>
        <end position="421"/>
    </location>
</feature>
<feature type="signal peptide" evidence="2">
    <location>
        <begin position="1"/>
        <end position="18"/>
    </location>
</feature>
<feature type="compositionally biased region" description="Acidic residues" evidence="1">
    <location>
        <begin position="339"/>
        <end position="354"/>
    </location>
</feature>
<feature type="compositionally biased region" description="Polar residues" evidence="1">
    <location>
        <begin position="473"/>
        <end position="491"/>
    </location>
</feature>
<evidence type="ECO:0000313" key="3">
    <source>
        <dbReference type="EMBL" id="KAF5772369.1"/>
    </source>
</evidence>
<keyword evidence="2" id="KW-0732">Signal</keyword>
<accession>A0A9K3EHG1</accession>
<keyword evidence="4" id="KW-1185">Reference proteome</keyword>
<proteinExistence type="predicted"/>
<name>A0A9K3EHG1_HELAN</name>
<protein>
    <submittedName>
        <fullName evidence="3">Uncharacterized protein</fullName>
    </submittedName>
</protein>
<feature type="compositionally biased region" description="Basic residues" evidence="1">
    <location>
        <begin position="390"/>
        <end position="405"/>
    </location>
</feature>
<feature type="compositionally biased region" description="Basic and acidic residues" evidence="1">
    <location>
        <begin position="492"/>
        <end position="515"/>
    </location>
</feature>
<sequence length="515" mass="58352">MLPSVFLILLILVTFVYRMAPNEKKRKPATKKTDKTEVEIMSEPRHNMVAYLDPDDKLAKFNEITKFLREPRIKDAITHQTPVYKTLIKAFWDSANVIEVDGKEVIRGKVNDLDVDVSVEILNTVLQLGDDPDAPYSVLLKCQRGCVLRMKGMHDILGGQINKAWLPLRYKFLLHILIQCLSNRRSGYDMANNDLVGPMVALILNKPFSISKYIFANMKENLGRTGVGSSKFWMYPRFLQIIMNVQNQNLPKNDNGILKIDVMMEHSLKIFKGVAFKHYKESTPPQKMFGALENSAYVAPENDKWRHSDSQSDDEELTLKKMIEDKYGRKKRKVKGENDSDNESDDDDGDDEGGDGGASGTSTHVVTKVRRIRTDPDADYVPSDTESERLRKKKDAVLRKKKSRKTIAASSAEPTATQPETITEPVHEAEVNPKFAFIADETEALMTSPTTTSEPPPVTTTVVETPLVMTTQAQPQHATSSIQQYRSTTHRQSTERRSRMFSEMDQGEKVDFLFS</sequence>
<feature type="region of interest" description="Disordered" evidence="1">
    <location>
        <begin position="473"/>
        <end position="515"/>
    </location>
</feature>
<dbReference type="EMBL" id="MNCJ02000328">
    <property type="protein sequence ID" value="KAF5772369.1"/>
    <property type="molecule type" value="Genomic_DNA"/>
</dbReference>
<dbReference type="Gramene" id="mRNA:HanXRQr2_Chr13g0576071">
    <property type="protein sequence ID" value="mRNA:HanXRQr2_Chr13g0576071"/>
    <property type="gene ID" value="HanXRQr2_Chr13g0576071"/>
</dbReference>
<organism evidence="3 4">
    <name type="scientific">Helianthus annuus</name>
    <name type="common">Common sunflower</name>
    <dbReference type="NCBI Taxonomy" id="4232"/>
    <lineage>
        <taxon>Eukaryota</taxon>
        <taxon>Viridiplantae</taxon>
        <taxon>Streptophyta</taxon>
        <taxon>Embryophyta</taxon>
        <taxon>Tracheophyta</taxon>
        <taxon>Spermatophyta</taxon>
        <taxon>Magnoliopsida</taxon>
        <taxon>eudicotyledons</taxon>
        <taxon>Gunneridae</taxon>
        <taxon>Pentapetalae</taxon>
        <taxon>asterids</taxon>
        <taxon>campanulids</taxon>
        <taxon>Asterales</taxon>
        <taxon>Asteraceae</taxon>
        <taxon>Asteroideae</taxon>
        <taxon>Heliantheae alliance</taxon>
        <taxon>Heliantheae</taxon>
        <taxon>Helianthus</taxon>
    </lineage>
</organism>
<gene>
    <name evidence="3" type="ORF">HanXRQr2_Chr13g0576071</name>
</gene>
<reference evidence="3" key="1">
    <citation type="journal article" date="2017" name="Nature">
        <title>The sunflower genome provides insights into oil metabolism, flowering and Asterid evolution.</title>
        <authorList>
            <person name="Badouin H."/>
            <person name="Gouzy J."/>
            <person name="Grassa C.J."/>
            <person name="Murat F."/>
            <person name="Staton S.E."/>
            <person name="Cottret L."/>
            <person name="Lelandais-Briere C."/>
            <person name="Owens G.L."/>
            <person name="Carrere S."/>
            <person name="Mayjonade B."/>
            <person name="Legrand L."/>
            <person name="Gill N."/>
            <person name="Kane N.C."/>
            <person name="Bowers J.E."/>
            <person name="Hubner S."/>
            <person name="Bellec A."/>
            <person name="Berard A."/>
            <person name="Berges H."/>
            <person name="Blanchet N."/>
            <person name="Boniface M.C."/>
            <person name="Brunel D."/>
            <person name="Catrice O."/>
            <person name="Chaidir N."/>
            <person name="Claudel C."/>
            <person name="Donnadieu C."/>
            <person name="Faraut T."/>
            <person name="Fievet G."/>
            <person name="Helmstetter N."/>
            <person name="King M."/>
            <person name="Knapp S.J."/>
            <person name="Lai Z."/>
            <person name="Le Paslier M.C."/>
            <person name="Lippi Y."/>
            <person name="Lorenzon L."/>
            <person name="Mandel J.R."/>
            <person name="Marage G."/>
            <person name="Marchand G."/>
            <person name="Marquand E."/>
            <person name="Bret-Mestries E."/>
            <person name="Morien E."/>
            <person name="Nambeesan S."/>
            <person name="Nguyen T."/>
            <person name="Pegot-Espagnet P."/>
            <person name="Pouilly N."/>
            <person name="Raftis F."/>
            <person name="Sallet E."/>
            <person name="Schiex T."/>
            <person name="Thomas J."/>
            <person name="Vandecasteele C."/>
            <person name="Vares D."/>
            <person name="Vear F."/>
            <person name="Vautrin S."/>
            <person name="Crespi M."/>
            <person name="Mangin B."/>
            <person name="Burke J.M."/>
            <person name="Salse J."/>
            <person name="Munos S."/>
            <person name="Vincourt P."/>
            <person name="Rieseberg L.H."/>
            <person name="Langlade N.B."/>
        </authorList>
    </citation>
    <scope>NUCLEOTIDE SEQUENCE</scope>
    <source>
        <tissue evidence="3">Leaves</tissue>
    </source>
</reference>
<feature type="region of interest" description="Disordered" evidence="1">
    <location>
        <begin position="329"/>
        <end position="429"/>
    </location>
</feature>
<reference evidence="3" key="2">
    <citation type="submission" date="2020-06" db="EMBL/GenBank/DDBJ databases">
        <title>Helianthus annuus Genome sequencing and assembly Release 2.</title>
        <authorList>
            <person name="Gouzy J."/>
            <person name="Langlade N."/>
            <person name="Munos S."/>
        </authorList>
    </citation>
    <scope>NUCLEOTIDE SEQUENCE</scope>
    <source>
        <tissue evidence="3">Leaves</tissue>
    </source>
</reference>